<evidence type="ECO:0000313" key="2">
    <source>
        <dbReference type="EMBL" id="MFC5523315.1"/>
    </source>
</evidence>
<dbReference type="InterPro" id="IPR016181">
    <property type="entry name" value="Acyl_CoA_acyltransferase"/>
</dbReference>
<keyword evidence="3" id="KW-1185">Reference proteome</keyword>
<keyword evidence="2" id="KW-0012">Acyltransferase</keyword>
<dbReference type="Gene3D" id="3.40.630.30">
    <property type="match status" value="1"/>
</dbReference>
<proteinExistence type="predicted"/>
<dbReference type="Gene3D" id="3.40.630.90">
    <property type="match status" value="1"/>
</dbReference>
<dbReference type="Proteomes" id="UP001596084">
    <property type="component" value="Unassembled WGS sequence"/>
</dbReference>
<gene>
    <name evidence="2" type="ORF">ACFPP7_20715</name>
</gene>
<dbReference type="PANTHER" id="PTHR47237:SF2">
    <property type="entry name" value="BLL4206 PROTEIN"/>
    <property type="match status" value="1"/>
</dbReference>
<evidence type="ECO:0000313" key="3">
    <source>
        <dbReference type="Proteomes" id="UP001596084"/>
    </source>
</evidence>
<comment type="caution">
    <text evidence="2">The sequence shown here is derived from an EMBL/GenBank/DDBJ whole genome shotgun (WGS) entry which is preliminary data.</text>
</comment>
<dbReference type="EMBL" id="JBHSMX010000064">
    <property type="protein sequence ID" value="MFC5523315.1"/>
    <property type="molecule type" value="Genomic_DNA"/>
</dbReference>
<dbReference type="EC" id="2.3.1.-" evidence="2"/>
<dbReference type="GO" id="GO:0016746">
    <property type="term" value="F:acyltransferase activity"/>
    <property type="evidence" value="ECO:0007669"/>
    <property type="project" value="UniProtKB-KW"/>
</dbReference>
<name>A0ABW0QG82_9BURK</name>
<protein>
    <submittedName>
        <fullName evidence="2">GNAT family N-acetyltransferase</fullName>
        <ecNumber evidence="2">2.3.1.-</ecNumber>
    </submittedName>
</protein>
<dbReference type="CDD" id="cd04301">
    <property type="entry name" value="NAT_SF"/>
    <property type="match status" value="1"/>
</dbReference>
<dbReference type="Pfam" id="PF18014">
    <property type="entry name" value="Acetyltransf_18"/>
    <property type="match status" value="1"/>
</dbReference>
<sequence length="291" mass="31527">MPSFPQTLKTSDDGIVLQAMTADDLPAAHGLSQEVRWPHRLADWEFLLSFGEGLVARSDGEIVGTAICWPWGDHTATVGMVIVAPHCQGRRIGQRLMLGLLDRLEGRSVLLHATAEGRGLYERLGFIATGEVRQHQGKAVQAPLIALEPGLRLRPLSRNDTERLIALDTAACGMPRDALIRHLINKADTVVLDRDGEAQGFAMMRRFGRGRAIGPVIAPDAEGAKALIAYWVNQCVGKFVRVDVDFASGMTTWLESLGLQRAGGPLAMVRGPALQRDADVRLFALASQALG</sequence>
<dbReference type="SUPFAM" id="SSF55729">
    <property type="entry name" value="Acyl-CoA N-acyltransferases (Nat)"/>
    <property type="match status" value="1"/>
</dbReference>
<dbReference type="RefSeq" id="WP_068834049.1">
    <property type="nucleotide sequence ID" value="NZ_JBHSMX010000064.1"/>
</dbReference>
<accession>A0ABW0QG82</accession>
<keyword evidence="2" id="KW-0808">Transferase</keyword>
<feature type="domain" description="N-acetyltransferase" evidence="1">
    <location>
        <begin position="15"/>
        <end position="154"/>
    </location>
</feature>
<dbReference type="PANTHER" id="PTHR47237">
    <property type="entry name" value="SLL0310 PROTEIN"/>
    <property type="match status" value="1"/>
</dbReference>
<dbReference type="InterPro" id="IPR052729">
    <property type="entry name" value="Acyl/Acetyltrans_Enzymes"/>
</dbReference>
<dbReference type="InterPro" id="IPR000182">
    <property type="entry name" value="GNAT_dom"/>
</dbReference>
<dbReference type="InterPro" id="IPR041496">
    <property type="entry name" value="YitH/HolE_GNAT"/>
</dbReference>
<organism evidence="2 3">
    <name type="scientific">Polaromonas jejuensis</name>
    <dbReference type="NCBI Taxonomy" id="457502"/>
    <lineage>
        <taxon>Bacteria</taxon>
        <taxon>Pseudomonadati</taxon>
        <taxon>Pseudomonadota</taxon>
        <taxon>Betaproteobacteria</taxon>
        <taxon>Burkholderiales</taxon>
        <taxon>Comamonadaceae</taxon>
        <taxon>Polaromonas</taxon>
    </lineage>
</organism>
<dbReference type="Pfam" id="PF00583">
    <property type="entry name" value="Acetyltransf_1"/>
    <property type="match status" value="1"/>
</dbReference>
<evidence type="ECO:0000259" key="1">
    <source>
        <dbReference type="PROSITE" id="PS51186"/>
    </source>
</evidence>
<reference evidence="3" key="1">
    <citation type="journal article" date="2019" name="Int. J. Syst. Evol. Microbiol.">
        <title>The Global Catalogue of Microorganisms (GCM) 10K type strain sequencing project: providing services to taxonomists for standard genome sequencing and annotation.</title>
        <authorList>
            <consortium name="The Broad Institute Genomics Platform"/>
            <consortium name="The Broad Institute Genome Sequencing Center for Infectious Disease"/>
            <person name="Wu L."/>
            <person name="Ma J."/>
        </authorList>
    </citation>
    <scope>NUCLEOTIDE SEQUENCE [LARGE SCALE GENOMIC DNA]</scope>
    <source>
        <strain evidence="3">CGMCC 4.7277</strain>
    </source>
</reference>
<dbReference type="PROSITE" id="PS51186">
    <property type="entry name" value="GNAT"/>
    <property type="match status" value="1"/>
</dbReference>